<reference evidence="3 4" key="1">
    <citation type="submission" date="2024-11" db="EMBL/GenBank/DDBJ databases">
        <title>Chromosome-level genome assembly of the freshwater bivalve Anodonta woodiana.</title>
        <authorList>
            <person name="Chen X."/>
        </authorList>
    </citation>
    <scope>NUCLEOTIDE SEQUENCE [LARGE SCALE GENOMIC DNA]</scope>
    <source>
        <strain evidence="3">MN2024</strain>
        <tissue evidence="3">Gills</tissue>
    </source>
</reference>
<protein>
    <submittedName>
        <fullName evidence="3">Uncharacterized protein</fullName>
    </submittedName>
</protein>
<feature type="compositionally biased region" description="Polar residues" evidence="1">
    <location>
        <begin position="269"/>
        <end position="279"/>
    </location>
</feature>
<dbReference type="InterPro" id="IPR049352">
    <property type="entry name" value="Rost"/>
</dbReference>
<gene>
    <name evidence="3" type="ORF">ACJMK2_016381</name>
</gene>
<evidence type="ECO:0000256" key="1">
    <source>
        <dbReference type="SAM" id="MobiDB-lite"/>
    </source>
</evidence>
<feature type="transmembrane region" description="Helical" evidence="2">
    <location>
        <begin position="149"/>
        <end position="167"/>
    </location>
</feature>
<keyword evidence="2" id="KW-1133">Transmembrane helix</keyword>
<evidence type="ECO:0000313" key="4">
    <source>
        <dbReference type="Proteomes" id="UP001634394"/>
    </source>
</evidence>
<feature type="region of interest" description="Disordered" evidence="1">
    <location>
        <begin position="253"/>
        <end position="279"/>
    </location>
</feature>
<keyword evidence="2" id="KW-0812">Transmembrane</keyword>
<evidence type="ECO:0000256" key="2">
    <source>
        <dbReference type="SAM" id="Phobius"/>
    </source>
</evidence>
<keyword evidence="4" id="KW-1185">Reference proteome</keyword>
<accession>A0ABD3UUJ3</accession>
<feature type="transmembrane region" description="Helical" evidence="2">
    <location>
        <begin position="179"/>
        <end position="198"/>
    </location>
</feature>
<evidence type="ECO:0000313" key="3">
    <source>
        <dbReference type="EMBL" id="KAL3852765.1"/>
    </source>
</evidence>
<dbReference type="Proteomes" id="UP001634394">
    <property type="component" value="Unassembled WGS sequence"/>
</dbReference>
<dbReference type="PANTHER" id="PTHR12242:SF1">
    <property type="entry name" value="MYND-TYPE DOMAIN-CONTAINING PROTEIN"/>
    <property type="match status" value="1"/>
</dbReference>
<sequence>MSWKKDIREEFRLKKFGLSHDSPGHFSKLQCGTCLAQAIWLLPWTIYFLVVTVVDFTLYNAMDGAKWLVYLSNWDFILIPVTSCWDLSCTVYIAIKRRDIVKNECKEMTWYTRIEWVLYNIINTTAIFVTILFWTLLPPNSQYSSINKHVLNMVFVVLNMCIAAKPIRLLHVYQPMAFISIYAIFSVIFQKSGGGAIYEPLDWDNLGKTSWFVVVLILIVIPFIHSICFLIFKLRQLISKKWCNRRSTQVADSSHEPRELTGKAARQVTVATSRDNTVQ</sequence>
<dbReference type="EMBL" id="JBJQND010000015">
    <property type="protein sequence ID" value="KAL3852765.1"/>
    <property type="molecule type" value="Genomic_DNA"/>
</dbReference>
<proteinExistence type="predicted"/>
<feature type="transmembrane region" description="Helical" evidence="2">
    <location>
        <begin position="210"/>
        <end position="232"/>
    </location>
</feature>
<keyword evidence="2" id="KW-0472">Membrane</keyword>
<comment type="caution">
    <text evidence="3">The sequence shown here is derived from an EMBL/GenBank/DDBJ whole genome shotgun (WGS) entry which is preliminary data.</text>
</comment>
<organism evidence="3 4">
    <name type="scientific">Sinanodonta woodiana</name>
    <name type="common">Chinese pond mussel</name>
    <name type="synonym">Anodonta woodiana</name>
    <dbReference type="NCBI Taxonomy" id="1069815"/>
    <lineage>
        <taxon>Eukaryota</taxon>
        <taxon>Metazoa</taxon>
        <taxon>Spiralia</taxon>
        <taxon>Lophotrochozoa</taxon>
        <taxon>Mollusca</taxon>
        <taxon>Bivalvia</taxon>
        <taxon>Autobranchia</taxon>
        <taxon>Heteroconchia</taxon>
        <taxon>Palaeoheterodonta</taxon>
        <taxon>Unionida</taxon>
        <taxon>Unionoidea</taxon>
        <taxon>Unionidae</taxon>
        <taxon>Unioninae</taxon>
        <taxon>Sinanodonta</taxon>
    </lineage>
</organism>
<dbReference type="AlphaFoldDB" id="A0ABD3UUJ3"/>
<feature type="transmembrane region" description="Helical" evidence="2">
    <location>
        <begin position="38"/>
        <end position="62"/>
    </location>
</feature>
<feature type="transmembrane region" description="Helical" evidence="2">
    <location>
        <begin position="74"/>
        <end position="95"/>
    </location>
</feature>
<dbReference type="Pfam" id="PF21534">
    <property type="entry name" value="Rost"/>
    <property type="match status" value="1"/>
</dbReference>
<name>A0ABD3UUJ3_SINWO</name>
<feature type="transmembrane region" description="Helical" evidence="2">
    <location>
        <begin position="116"/>
        <end position="137"/>
    </location>
</feature>
<dbReference type="PANTHER" id="PTHR12242">
    <property type="entry name" value="OS02G0130600 PROTEIN-RELATED"/>
    <property type="match status" value="1"/>
</dbReference>